<evidence type="ECO:0000313" key="2">
    <source>
        <dbReference type="Proteomes" id="UP000594778"/>
    </source>
</evidence>
<dbReference type="Proteomes" id="UP000594778">
    <property type="component" value="Chromosome"/>
</dbReference>
<gene>
    <name evidence="1" type="ORF">I6G66_10025</name>
</gene>
<evidence type="ECO:0000313" key="1">
    <source>
        <dbReference type="EMBL" id="QPS10303.1"/>
    </source>
</evidence>
<dbReference type="EMBL" id="CP065668">
    <property type="protein sequence ID" value="QPS10303.1"/>
    <property type="molecule type" value="Genomic_DNA"/>
</dbReference>
<organism evidence="1 2">
    <name type="scientific">Delftia acidovorans</name>
    <name type="common">Pseudomonas acidovorans</name>
    <name type="synonym">Comamonas acidovorans</name>
    <dbReference type="NCBI Taxonomy" id="80866"/>
    <lineage>
        <taxon>Bacteria</taxon>
        <taxon>Pseudomonadati</taxon>
        <taxon>Pseudomonadota</taxon>
        <taxon>Betaproteobacteria</taxon>
        <taxon>Burkholderiales</taxon>
        <taxon>Comamonadaceae</taxon>
        <taxon>Delftia</taxon>
    </lineage>
</organism>
<reference evidence="1 2" key="1">
    <citation type="submission" date="2020-12" db="EMBL/GenBank/DDBJ databases">
        <title>FDA dAtabase for Regulatory Grade micrObial Sequences (FDA-ARGOS): Supporting development and validation of Infectious Disease Dx tests.</title>
        <authorList>
            <person name="Sproer C."/>
            <person name="Gronow S."/>
            <person name="Severitt S."/>
            <person name="Schroder I."/>
            <person name="Tallon L."/>
            <person name="Sadzewicz L."/>
            <person name="Zhao X."/>
            <person name="Boylan J."/>
            <person name="Ott S."/>
            <person name="Bowen H."/>
            <person name="Vavikolanu K."/>
            <person name="Mehta A."/>
            <person name="Aluvathingal J."/>
            <person name="Nadendla S."/>
            <person name="Lowell S."/>
            <person name="Myers T."/>
            <person name="Yan Y."/>
            <person name="Sichtig H."/>
        </authorList>
    </citation>
    <scope>NUCLEOTIDE SEQUENCE [LARGE SCALE GENOMIC DNA]</scope>
    <source>
        <strain evidence="1 2">FDAARGOS_909</strain>
    </source>
</reference>
<protein>
    <submittedName>
        <fullName evidence="1">Uncharacterized protein</fullName>
    </submittedName>
</protein>
<sequence>MSTCTTLTRADLVRPLAHIFTQAREAQGGQGWPHLFYSDQHDTFEMRLTPSNGHGMGTQYSLSCFLNGRPARQLNSQLFAWDTPIGRVMMMAAGASPLLEIEEFFS</sequence>
<dbReference type="RefSeq" id="WP_197956855.1">
    <property type="nucleotide sequence ID" value="NZ_CP065668.1"/>
</dbReference>
<accession>A0A7T2W1F6</accession>
<proteinExistence type="predicted"/>
<dbReference type="AlphaFoldDB" id="A0A7T2W1F6"/>
<name>A0A7T2W1F6_DELAC</name>